<evidence type="ECO:0000256" key="5">
    <source>
        <dbReference type="SAM" id="MobiDB-lite"/>
    </source>
</evidence>
<evidence type="ECO:0000256" key="2">
    <source>
        <dbReference type="ARBA" id="ARBA00022980"/>
    </source>
</evidence>
<dbReference type="PRINTS" id="PR01034">
    <property type="entry name" value="RIBOSOMALS12"/>
</dbReference>
<keyword evidence="3 4" id="KW-0687">Ribonucleoprotein</keyword>
<keyword evidence="6" id="KW-0496">Mitochondrion</keyword>
<keyword evidence="2 4" id="KW-0689">Ribosomal protein</keyword>
<dbReference type="Gene3D" id="2.40.50.140">
    <property type="entry name" value="Nucleic acid-binding proteins"/>
    <property type="match status" value="1"/>
</dbReference>
<dbReference type="GO" id="GO:0015935">
    <property type="term" value="C:small ribosomal subunit"/>
    <property type="evidence" value="ECO:0007669"/>
    <property type="project" value="InterPro"/>
</dbReference>
<dbReference type="AlphaFoldDB" id="A0A0R5EQS0"/>
<dbReference type="FunFam" id="2.40.50.140:FF:000099">
    <property type="entry name" value="Ribosomal protein S12, mitochondrial"/>
    <property type="match status" value="1"/>
</dbReference>
<protein>
    <submittedName>
        <fullName evidence="6">Ribosomal protein S12</fullName>
    </submittedName>
</protein>
<dbReference type="RefSeq" id="YP_009220380.1">
    <property type="nucleotide sequence ID" value="NC_029039.1"/>
</dbReference>
<dbReference type="GO" id="GO:0003735">
    <property type="term" value="F:structural constituent of ribosome"/>
    <property type="evidence" value="ECO:0007669"/>
    <property type="project" value="InterPro"/>
</dbReference>
<sequence>MPTRNQLTRKRYRTQHNENSNHARTRASEHAPQKKGVRPRVLTVSPKKPNSANRKIVLLRLRNRMEVFAHIPGGGEGPNEHQLVLIRGGRLKDAPGVKYHCIRGVHDLLGIQDRRSSRSKYGTRKTVVEHWIWPFVGII</sequence>
<dbReference type="InterPro" id="IPR006032">
    <property type="entry name" value="Ribosomal_uS12"/>
</dbReference>
<reference evidence="6" key="1">
    <citation type="journal article" date="2015" name="Sci. Rep.">
        <title>Massive gene loss in mistletoe (Viscum, Viscaceae) mitochondria.</title>
        <authorList>
            <person name="Petersen G."/>
            <person name="Cuenca A."/>
            <person name="Moller I.M."/>
            <person name="Seberg O."/>
        </authorList>
    </citation>
    <scope>NUCLEOTIDE SEQUENCE</scope>
</reference>
<feature type="compositionally biased region" description="Basic and acidic residues" evidence="5">
    <location>
        <begin position="15"/>
        <end position="32"/>
    </location>
</feature>
<dbReference type="SUPFAM" id="SSF50249">
    <property type="entry name" value="Nucleic acid-binding proteins"/>
    <property type="match status" value="1"/>
</dbReference>
<dbReference type="Pfam" id="PF00164">
    <property type="entry name" value="Ribosom_S12_S23"/>
    <property type="match status" value="1"/>
</dbReference>
<evidence type="ECO:0000313" key="6">
    <source>
        <dbReference type="EMBL" id="AHL69437.1"/>
    </source>
</evidence>
<name>A0A0R5EQS0_VISAL</name>
<evidence type="ECO:0000256" key="4">
    <source>
        <dbReference type="RuleBase" id="RU003622"/>
    </source>
</evidence>
<proteinExistence type="inferred from homology"/>
<evidence type="ECO:0000256" key="3">
    <source>
        <dbReference type="ARBA" id="ARBA00023274"/>
    </source>
</evidence>
<dbReference type="GO" id="GO:0006412">
    <property type="term" value="P:translation"/>
    <property type="evidence" value="ECO:0007669"/>
    <property type="project" value="InterPro"/>
</dbReference>
<dbReference type="EMBL" id="KJ129610">
    <property type="protein sequence ID" value="AHL69437.1"/>
    <property type="molecule type" value="Genomic_DNA"/>
</dbReference>
<comment type="similarity">
    <text evidence="1 4">Belongs to the universal ribosomal protein uS12 family.</text>
</comment>
<geneLocation type="mitochondrion" evidence="6"/>
<evidence type="ECO:0000256" key="1">
    <source>
        <dbReference type="ARBA" id="ARBA00005657"/>
    </source>
</evidence>
<organism evidence="6">
    <name type="scientific">Viscum album</name>
    <name type="common">European mistletoe</name>
    <dbReference type="NCBI Taxonomy" id="3972"/>
    <lineage>
        <taxon>Eukaryota</taxon>
        <taxon>Viridiplantae</taxon>
        <taxon>Streptophyta</taxon>
        <taxon>Embryophyta</taxon>
        <taxon>Tracheophyta</taxon>
        <taxon>Spermatophyta</taxon>
        <taxon>Magnoliopsida</taxon>
        <taxon>eudicotyledons</taxon>
        <taxon>Gunneridae</taxon>
        <taxon>Pentapetalae</taxon>
        <taxon>Santalales</taxon>
        <taxon>Viscaceae</taxon>
        <taxon>Viscum</taxon>
    </lineage>
</organism>
<dbReference type="PROSITE" id="PS00055">
    <property type="entry name" value="RIBOSOMAL_S12"/>
    <property type="match status" value="1"/>
</dbReference>
<dbReference type="GeneID" id="26648822"/>
<gene>
    <name evidence="6" type="primary">rps12</name>
</gene>
<dbReference type="NCBIfam" id="TIGR00981">
    <property type="entry name" value="rpsL_bact"/>
    <property type="match status" value="1"/>
</dbReference>
<dbReference type="PIRSF" id="PIRSF002133">
    <property type="entry name" value="Ribosomal_S12/S23"/>
    <property type="match status" value="1"/>
</dbReference>
<feature type="region of interest" description="Disordered" evidence="5">
    <location>
        <begin position="13"/>
        <end position="49"/>
    </location>
</feature>
<dbReference type="PANTHER" id="PTHR11652">
    <property type="entry name" value="30S RIBOSOMAL PROTEIN S12 FAMILY MEMBER"/>
    <property type="match status" value="1"/>
</dbReference>
<dbReference type="InterPro" id="IPR005679">
    <property type="entry name" value="Ribosomal_uS12_bac"/>
</dbReference>
<accession>A0A0R5EQS0</accession>
<dbReference type="InterPro" id="IPR012340">
    <property type="entry name" value="NA-bd_OB-fold"/>
</dbReference>